<dbReference type="GO" id="GO:0051707">
    <property type="term" value="P:response to other organism"/>
    <property type="evidence" value="ECO:0007669"/>
    <property type="project" value="UniProtKB-ARBA"/>
</dbReference>
<evidence type="ECO:0000256" key="17">
    <source>
        <dbReference type="ARBA" id="ARBA00023170"/>
    </source>
</evidence>
<dbReference type="Gene3D" id="3.80.10.10">
    <property type="entry name" value="Ribonuclease Inhibitor"/>
    <property type="match status" value="5"/>
</dbReference>
<evidence type="ECO:0000256" key="15">
    <source>
        <dbReference type="ARBA" id="ARBA00022989"/>
    </source>
</evidence>
<keyword evidence="11" id="KW-0677">Repeat</keyword>
<keyword evidence="26" id="KW-1185">Reference proteome</keyword>
<evidence type="ECO:0000256" key="6">
    <source>
        <dbReference type="ARBA" id="ARBA00022553"/>
    </source>
</evidence>
<dbReference type="InterPro" id="IPR032675">
    <property type="entry name" value="LRR_dom_sf"/>
</dbReference>
<evidence type="ECO:0000256" key="1">
    <source>
        <dbReference type="ARBA" id="ARBA00004162"/>
    </source>
</evidence>
<comment type="subcellular location">
    <subcellularLocation>
        <location evidence="1">Cell membrane</location>
        <topology evidence="1">Single-pass membrane protein</topology>
    </subcellularLocation>
</comment>
<sequence length="1093" mass="121730">MKSLIFPISYMFLGFLSTCLGRTAITNITTDQIALLAIKNHIITSDPHHQILFRNWSLNENPSASSVCNWSGVACGSRHHRVTALNISYMGLSSTIPPQLGNLSFLVSLDISGNDFHGEIPEELSRLRRLKVLNFLINNLSGQIPSWIGSLHELRYLGLMNNSFTGIIPPSISNLSNLEQLTLAGNSLQGNIPKGIGNLVNLRELDLEENRISGPIPHEIFNISTLEVFALTNNKLSGNLPMSMCNRLKNLYWLNLSWNRLNGNIPSNLSQCSELQMLSLSVNQFGGYIPKEIGSLNALQQLYLNSNNLEGVIPEEFGDLSNLAMLTLDNNSLSGSIPIRIFNISTINMISLPLNNLSGNLPSHICGKLFNLEYLYLQSNNLHGVVPESISNCSNLIEVDLSENKFVGGIPNTLGNLRLLEWLDLGSNYLTSNSQPLKLEFMDSLTNCKFLRMLSVGDNLLDGYLPKSVGNLSSFLENFYVEINRIKGKIPEEMGNLSRLTMLSLEKNRLTGSIPETFKGLQKLQELYANDNELDRAMFEKLCELPKLALIYLSGNKILEPIPECLGNVTSLRYLHLGSNKINSIIPPNLLNLKDLLELNLSRNLLSGSLPPEVGNLKASVRLDFSNNDLSLGIPNTIGGLQNLEYLSLAFNGLQGTIPESMGKMIGLNLLDLSHNNLSGTIPMTLEKLSYLVYFNVSYNNLSGEIPLDGPFQKLTSESFMSNKALCGAQRFHVPPCQRTSPHKTRGHRMMKVLFVLLGLAFVVGVIAFVCVYIRFVRKGKVLRMSDSGLLASKERFSYYQLARATDGFHERNLLGKGSFGSVYKGVIDEGRVVAIKVFNLEIQGAFKSFDTECEVLRNLRHINLTKVISNCSAPDFKALILEFMPNGSLEKWLYSHEYFLNIIQRLDIMIDVSVAVEYLHNGYLTPVVHCDLKPSNVLLDQDMVAHVSDFGISKFMSHEDSITYTQTIATFGYIAPEYGLEGLISPKCDVYSFGIMLMEVFTGKKPNDDAFDGKFNLRTWVNDSMSCGFAAVVDTNILSADEVNFTQKMQCIYSIMELALNCTHDSPRERSNIKDVVVALKKIKLQILMHHP</sequence>
<proteinExistence type="inferred from homology"/>
<dbReference type="Gene3D" id="3.30.200.20">
    <property type="entry name" value="Phosphorylase Kinase, domain 1"/>
    <property type="match status" value="1"/>
</dbReference>
<evidence type="ECO:0000256" key="3">
    <source>
        <dbReference type="ARBA" id="ARBA00012513"/>
    </source>
</evidence>
<dbReference type="InterPro" id="IPR011009">
    <property type="entry name" value="Kinase-like_dom_sf"/>
</dbReference>
<feature type="signal peptide" evidence="23">
    <location>
        <begin position="1"/>
        <end position="21"/>
    </location>
</feature>
<evidence type="ECO:0000256" key="2">
    <source>
        <dbReference type="ARBA" id="ARBA00008684"/>
    </source>
</evidence>
<evidence type="ECO:0000256" key="8">
    <source>
        <dbReference type="ARBA" id="ARBA00022679"/>
    </source>
</evidence>
<dbReference type="GO" id="GO:0004674">
    <property type="term" value="F:protein serine/threonine kinase activity"/>
    <property type="evidence" value="ECO:0007669"/>
    <property type="project" value="UniProtKB-KW"/>
</dbReference>
<dbReference type="GO" id="GO:0005524">
    <property type="term" value="F:ATP binding"/>
    <property type="evidence" value="ECO:0007669"/>
    <property type="project" value="UniProtKB-UniRule"/>
</dbReference>
<keyword evidence="10 23" id="KW-0732">Signal</keyword>
<dbReference type="Pfam" id="PF08263">
    <property type="entry name" value="LRRNT_2"/>
    <property type="match status" value="1"/>
</dbReference>
<feature type="domain" description="Protein kinase" evidence="24">
    <location>
        <begin position="809"/>
        <end position="1093"/>
    </location>
</feature>
<dbReference type="SMART" id="SM00365">
    <property type="entry name" value="LRR_SD22"/>
    <property type="match status" value="9"/>
</dbReference>
<evidence type="ECO:0000256" key="10">
    <source>
        <dbReference type="ARBA" id="ARBA00022729"/>
    </source>
</evidence>
<keyword evidence="12 21" id="KW-0547">Nucleotide-binding</keyword>
<keyword evidence="8" id="KW-0808">Transferase</keyword>
<evidence type="ECO:0000256" key="5">
    <source>
        <dbReference type="ARBA" id="ARBA00022527"/>
    </source>
</evidence>
<evidence type="ECO:0000256" key="21">
    <source>
        <dbReference type="PROSITE-ProRule" id="PRU10141"/>
    </source>
</evidence>
<dbReference type="InterPro" id="IPR050647">
    <property type="entry name" value="Plant_LRR-RLKs"/>
</dbReference>
<dbReference type="GO" id="GO:0005886">
    <property type="term" value="C:plasma membrane"/>
    <property type="evidence" value="ECO:0007669"/>
    <property type="project" value="UniProtKB-SubCell"/>
</dbReference>
<dbReference type="FunFam" id="3.80.10.10:FF:000383">
    <property type="entry name" value="Leucine-rich repeat receptor protein kinase EMS1"/>
    <property type="match status" value="1"/>
</dbReference>
<evidence type="ECO:0000256" key="16">
    <source>
        <dbReference type="ARBA" id="ARBA00023136"/>
    </source>
</evidence>
<evidence type="ECO:0000256" key="19">
    <source>
        <dbReference type="ARBA" id="ARBA00047899"/>
    </source>
</evidence>
<dbReference type="FunFam" id="3.30.200.20:FF:000661">
    <property type="entry name" value="Serine-threonine protein kinase plant-type"/>
    <property type="match status" value="1"/>
</dbReference>
<evidence type="ECO:0000259" key="24">
    <source>
        <dbReference type="PROSITE" id="PS50011"/>
    </source>
</evidence>
<dbReference type="InterPro" id="IPR001611">
    <property type="entry name" value="Leu-rich_rpt"/>
</dbReference>
<keyword evidence="18" id="KW-0325">Glycoprotein</keyword>
<dbReference type="FunFam" id="1.10.510.10:FF:000358">
    <property type="entry name" value="Putative leucine-rich repeat receptor-like serine/threonine-protein kinase"/>
    <property type="match status" value="1"/>
</dbReference>
<keyword evidence="16 22" id="KW-0472">Membrane</keyword>
<dbReference type="SMART" id="SM00369">
    <property type="entry name" value="LRR_TYP"/>
    <property type="match status" value="11"/>
</dbReference>
<dbReference type="Pfam" id="PF00069">
    <property type="entry name" value="Pkinase"/>
    <property type="match status" value="1"/>
</dbReference>
<dbReference type="PROSITE" id="PS00107">
    <property type="entry name" value="PROTEIN_KINASE_ATP"/>
    <property type="match status" value="1"/>
</dbReference>
<feature type="binding site" evidence="21">
    <location>
        <position position="837"/>
    </location>
    <ligand>
        <name>ATP</name>
        <dbReference type="ChEBI" id="CHEBI:30616"/>
    </ligand>
</feature>
<keyword evidence="9 22" id="KW-0812">Transmembrane</keyword>
<dbReference type="InterPro" id="IPR008271">
    <property type="entry name" value="Ser/Thr_kinase_AS"/>
</dbReference>
<keyword evidence="4" id="KW-1003">Cell membrane</keyword>
<keyword evidence="13" id="KW-0418">Kinase</keyword>
<dbReference type="PROSITE" id="PS51450">
    <property type="entry name" value="LRR"/>
    <property type="match status" value="1"/>
</dbReference>
<dbReference type="InterPro" id="IPR003591">
    <property type="entry name" value="Leu-rich_rpt_typical-subtyp"/>
</dbReference>
<dbReference type="SUPFAM" id="SSF52047">
    <property type="entry name" value="RNI-like"/>
    <property type="match status" value="2"/>
</dbReference>
<dbReference type="SMART" id="SM00220">
    <property type="entry name" value="S_TKc"/>
    <property type="match status" value="1"/>
</dbReference>
<dbReference type="FunFam" id="3.80.10.10:FF:000095">
    <property type="entry name" value="LRR receptor-like serine/threonine-protein kinase GSO1"/>
    <property type="match status" value="1"/>
</dbReference>
<reference evidence="25" key="1">
    <citation type="submission" date="2023-03" db="EMBL/GenBank/DDBJ databases">
        <authorList>
            <person name="Julca I."/>
        </authorList>
    </citation>
    <scope>NUCLEOTIDE SEQUENCE</scope>
</reference>
<feature type="chain" id="PRO_5043482975" description="non-specific serine/threonine protein kinase" evidence="23">
    <location>
        <begin position="22"/>
        <end position="1093"/>
    </location>
</feature>
<evidence type="ECO:0000313" key="25">
    <source>
        <dbReference type="EMBL" id="CAI9098795.1"/>
    </source>
</evidence>
<protein>
    <recommendedName>
        <fullName evidence="3">non-specific serine/threonine protein kinase</fullName>
        <ecNumber evidence="3">2.7.11.1</ecNumber>
    </recommendedName>
</protein>
<evidence type="ECO:0000256" key="18">
    <source>
        <dbReference type="ARBA" id="ARBA00023180"/>
    </source>
</evidence>
<dbReference type="PROSITE" id="PS50011">
    <property type="entry name" value="PROTEIN_KINASE_DOM"/>
    <property type="match status" value="1"/>
</dbReference>
<dbReference type="InterPro" id="IPR013210">
    <property type="entry name" value="LRR_N_plant-typ"/>
</dbReference>
<accession>A0AAV1CTU4</accession>
<dbReference type="Proteomes" id="UP001161247">
    <property type="component" value="Chromosome 3"/>
</dbReference>
<dbReference type="InterPro" id="IPR000719">
    <property type="entry name" value="Prot_kinase_dom"/>
</dbReference>
<comment type="similarity">
    <text evidence="2">Belongs to the protein kinase superfamily. Ser/Thr protein kinase family.</text>
</comment>
<dbReference type="SUPFAM" id="SSF56112">
    <property type="entry name" value="Protein kinase-like (PK-like)"/>
    <property type="match status" value="1"/>
</dbReference>
<name>A0AAV1CTU4_OLDCO</name>
<organism evidence="25 26">
    <name type="scientific">Oldenlandia corymbosa var. corymbosa</name>
    <dbReference type="NCBI Taxonomy" id="529605"/>
    <lineage>
        <taxon>Eukaryota</taxon>
        <taxon>Viridiplantae</taxon>
        <taxon>Streptophyta</taxon>
        <taxon>Embryophyta</taxon>
        <taxon>Tracheophyta</taxon>
        <taxon>Spermatophyta</taxon>
        <taxon>Magnoliopsida</taxon>
        <taxon>eudicotyledons</taxon>
        <taxon>Gunneridae</taxon>
        <taxon>Pentapetalae</taxon>
        <taxon>asterids</taxon>
        <taxon>lamiids</taxon>
        <taxon>Gentianales</taxon>
        <taxon>Rubiaceae</taxon>
        <taxon>Rubioideae</taxon>
        <taxon>Spermacoceae</taxon>
        <taxon>Hedyotis-Oldenlandia complex</taxon>
        <taxon>Oldenlandia</taxon>
    </lineage>
</organism>
<keyword evidence="15 22" id="KW-1133">Transmembrane helix</keyword>
<dbReference type="FunFam" id="3.80.10.10:FF:000317">
    <property type="entry name" value="Inactive leucine-rich repeat receptor-like protein kinase"/>
    <property type="match status" value="1"/>
</dbReference>
<comment type="catalytic activity">
    <reaction evidence="20">
        <text>L-seryl-[protein] + ATP = O-phospho-L-seryl-[protein] + ADP + H(+)</text>
        <dbReference type="Rhea" id="RHEA:17989"/>
        <dbReference type="Rhea" id="RHEA-COMP:9863"/>
        <dbReference type="Rhea" id="RHEA-COMP:11604"/>
        <dbReference type="ChEBI" id="CHEBI:15378"/>
        <dbReference type="ChEBI" id="CHEBI:29999"/>
        <dbReference type="ChEBI" id="CHEBI:30616"/>
        <dbReference type="ChEBI" id="CHEBI:83421"/>
        <dbReference type="ChEBI" id="CHEBI:456216"/>
        <dbReference type="EC" id="2.7.11.1"/>
    </reaction>
</comment>
<keyword evidence="17" id="KW-0675">Receptor</keyword>
<gene>
    <name evidence="25" type="ORF">OLC1_LOCUS8928</name>
</gene>
<dbReference type="Pfam" id="PF00560">
    <property type="entry name" value="LRR_1"/>
    <property type="match status" value="4"/>
</dbReference>
<comment type="catalytic activity">
    <reaction evidence="19">
        <text>L-threonyl-[protein] + ATP = O-phospho-L-threonyl-[protein] + ADP + H(+)</text>
        <dbReference type="Rhea" id="RHEA:46608"/>
        <dbReference type="Rhea" id="RHEA-COMP:11060"/>
        <dbReference type="Rhea" id="RHEA-COMP:11605"/>
        <dbReference type="ChEBI" id="CHEBI:15378"/>
        <dbReference type="ChEBI" id="CHEBI:30013"/>
        <dbReference type="ChEBI" id="CHEBI:30616"/>
        <dbReference type="ChEBI" id="CHEBI:61977"/>
        <dbReference type="ChEBI" id="CHEBI:456216"/>
        <dbReference type="EC" id="2.7.11.1"/>
    </reaction>
</comment>
<evidence type="ECO:0000256" key="22">
    <source>
        <dbReference type="SAM" id="Phobius"/>
    </source>
</evidence>
<dbReference type="AlphaFoldDB" id="A0AAV1CTU4"/>
<keyword evidence="7" id="KW-0433">Leucine-rich repeat</keyword>
<dbReference type="EC" id="2.7.11.1" evidence="3"/>
<evidence type="ECO:0000256" key="7">
    <source>
        <dbReference type="ARBA" id="ARBA00022614"/>
    </source>
</evidence>
<keyword evidence="5" id="KW-0723">Serine/threonine-protein kinase</keyword>
<dbReference type="PANTHER" id="PTHR48056">
    <property type="entry name" value="LRR RECEPTOR-LIKE SERINE/THREONINE-PROTEIN KINASE-RELATED"/>
    <property type="match status" value="1"/>
</dbReference>
<evidence type="ECO:0000256" key="20">
    <source>
        <dbReference type="ARBA" id="ARBA00048679"/>
    </source>
</evidence>
<dbReference type="Pfam" id="PF13855">
    <property type="entry name" value="LRR_8"/>
    <property type="match status" value="5"/>
</dbReference>
<evidence type="ECO:0000256" key="4">
    <source>
        <dbReference type="ARBA" id="ARBA00022475"/>
    </source>
</evidence>
<dbReference type="EMBL" id="OX459120">
    <property type="protein sequence ID" value="CAI9098795.1"/>
    <property type="molecule type" value="Genomic_DNA"/>
</dbReference>
<dbReference type="GO" id="GO:0006952">
    <property type="term" value="P:defense response"/>
    <property type="evidence" value="ECO:0007669"/>
    <property type="project" value="UniProtKB-ARBA"/>
</dbReference>
<dbReference type="PROSITE" id="PS00108">
    <property type="entry name" value="PROTEIN_KINASE_ST"/>
    <property type="match status" value="1"/>
</dbReference>
<dbReference type="GO" id="GO:0033612">
    <property type="term" value="F:receptor serine/threonine kinase binding"/>
    <property type="evidence" value="ECO:0007669"/>
    <property type="project" value="TreeGrafter"/>
</dbReference>
<dbReference type="FunFam" id="3.80.10.10:FF:000129">
    <property type="entry name" value="Leucine-rich repeat receptor-like kinase"/>
    <property type="match status" value="1"/>
</dbReference>
<evidence type="ECO:0000256" key="14">
    <source>
        <dbReference type="ARBA" id="ARBA00022840"/>
    </source>
</evidence>
<feature type="transmembrane region" description="Helical" evidence="22">
    <location>
        <begin position="753"/>
        <end position="776"/>
    </location>
</feature>
<dbReference type="Gene3D" id="1.10.510.10">
    <property type="entry name" value="Transferase(Phosphotransferase) domain 1"/>
    <property type="match status" value="1"/>
</dbReference>
<evidence type="ECO:0000256" key="13">
    <source>
        <dbReference type="ARBA" id="ARBA00022777"/>
    </source>
</evidence>
<dbReference type="PANTHER" id="PTHR48056:SF73">
    <property type="entry name" value="LRR RECEPTOR-LIKE SERINE_THREONINE-PROTEIN KINASE EFR"/>
    <property type="match status" value="1"/>
</dbReference>
<keyword evidence="14 21" id="KW-0067">ATP-binding</keyword>
<evidence type="ECO:0000313" key="26">
    <source>
        <dbReference type="Proteomes" id="UP001161247"/>
    </source>
</evidence>
<dbReference type="InterPro" id="IPR017441">
    <property type="entry name" value="Protein_kinase_ATP_BS"/>
</dbReference>
<evidence type="ECO:0000256" key="9">
    <source>
        <dbReference type="ARBA" id="ARBA00022692"/>
    </source>
</evidence>
<evidence type="ECO:0000256" key="11">
    <source>
        <dbReference type="ARBA" id="ARBA00022737"/>
    </source>
</evidence>
<evidence type="ECO:0000256" key="12">
    <source>
        <dbReference type="ARBA" id="ARBA00022741"/>
    </source>
</evidence>
<evidence type="ECO:0000256" key="23">
    <source>
        <dbReference type="SAM" id="SignalP"/>
    </source>
</evidence>
<keyword evidence="6" id="KW-0597">Phosphoprotein</keyword>